<evidence type="ECO:0000313" key="2">
    <source>
        <dbReference type="Proteomes" id="UP001163321"/>
    </source>
</evidence>
<dbReference type="EMBL" id="CM047591">
    <property type="protein sequence ID" value="KAI9918247.1"/>
    <property type="molecule type" value="Genomic_DNA"/>
</dbReference>
<proteinExistence type="predicted"/>
<sequence>MAHESDPNDDLVEFQSCAGGFLESKFGGAYHDRFYGNKLHHQDMAFLVGDSLLDDANKPGDKSTLTFEVYSNESGDELLGSGQLDVTSLVQKYTTEPEQETIRLDGNRGEVIVDVWFGPPVRKAFRAAARTTKLLDARDAFVSTVCGVLSGICAVVSRYVLMPTMDFANKHRKLSMALAALLSIMAGTMVMIFLAVAVRAGLVAFFTFLF</sequence>
<name>A0ACC0WHL6_9STRA</name>
<gene>
    <name evidence="1" type="ORF">PsorP6_012188</name>
</gene>
<reference evidence="1 2" key="1">
    <citation type="journal article" date="2022" name="bioRxiv">
        <title>The genome of the oomycete Peronosclerospora sorghi, a cosmopolitan pathogen of maize and sorghum, is inflated with dispersed pseudogenes.</title>
        <authorList>
            <person name="Fletcher K."/>
            <person name="Martin F."/>
            <person name="Isakeit T."/>
            <person name="Cavanaugh K."/>
            <person name="Magill C."/>
            <person name="Michelmore R."/>
        </authorList>
    </citation>
    <scope>NUCLEOTIDE SEQUENCE [LARGE SCALE GENOMIC DNA]</scope>
    <source>
        <strain evidence="1">P6</strain>
    </source>
</reference>
<evidence type="ECO:0000313" key="1">
    <source>
        <dbReference type="EMBL" id="KAI9918247.1"/>
    </source>
</evidence>
<protein>
    <submittedName>
        <fullName evidence="1">Uncharacterized protein</fullName>
    </submittedName>
</protein>
<organism evidence="1 2">
    <name type="scientific">Peronosclerospora sorghi</name>
    <dbReference type="NCBI Taxonomy" id="230839"/>
    <lineage>
        <taxon>Eukaryota</taxon>
        <taxon>Sar</taxon>
        <taxon>Stramenopiles</taxon>
        <taxon>Oomycota</taxon>
        <taxon>Peronosporomycetes</taxon>
        <taxon>Peronosporales</taxon>
        <taxon>Peronosporaceae</taxon>
        <taxon>Peronosclerospora</taxon>
    </lineage>
</organism>
<dbReference type="Proteomes" id="UP001163321">
    <property type="component" value="Chromosome 12"/>
</dbReference>
<comment type="caution">
    <text evidence="1">The sequence shown here is derived from an EMBL/GenBank/DDBJ whole genome shotgun (WGS) entry which is preliminary data.</text>
</comment>
<accession>A0ACC0WHL6</accession>
<keyword evidence="2" id="KW-1185">Reference proteome</keyword>